<dbReference type="InterPro" id="IPR011989">
    <property type="entry name" value="ARM-like"/>
</dbReference>
<dbReference type="Proteomes" id="UP001370490">
    <property type="component" value="Unassembled WGS sequence"/>
</dbReference>
<dbReference type="SUPFAM" id="SSF48371">
    <property type="entry name" value="ARM repeat"/>
    <property type="match status" value="1"/>
</dbReference>
<dbReference type="PROSITE" id="PS50176">
    <property type="entry name" value="ARM_REPEAT"/>
    <property type="match status" value="1"/>
</dbReference>
<dbReference type="InterPro" id="IPR000225">
    <property type="entry name" value="Armadillo"/>
</dbReference>
<dbReference type="InterPro" id="IPR016024">
    <property type="entry name" value="ARM-type_fold"/>
</dbReference>
<protein>
    <recommendedName>
        <fullName evidence="4">U-box domain-containing protein</fullName>
    </recommendedName>
</protein>
<dbReference type="Gene3D" id="1.25.10.10">
    <property type="entry name" value="Leucine-rich Repeat Variant"/>
    <property type="match status" value="2"/>
</dbReference>
<proteinExistence type="predicted"/>
<evidence type="ECO:0000313" key="5">
    <source>
        <dbReference type="EMBL" id="KAK6927497.1"/>
    </source>
</evidence>
<evidence type="ECO:0000259" key="4">
    <source>
        <dbReference type="Pfam" id="PF25598"/>
    </source>
</evidence>
<evidence type="ECO:0000256" key="3">
    <source>
        <dbReference type="PROSITE-ProRule" id="PRU00259"/>
    </source>
</evidence>
<dbReference type="InterPro" id="IPR058678">
    <property type="entry name" value="ARM_PUB"/>
</dbReference>
<keyword evidence="1" id="KW-0677">Repeat</keyword>
<dbReference type="Pfam" id="PF25598">
    <property type="entry name" value="ARM_PUB"/>
    <property type="match status" value="1"/>
</dbReference>
<gene>
    <name evidence="5" type="ORF">RJ641_006088</name>
</gene>
<evidence type="ECO:0000313" key="6">
    <source>
        <dbReference type="Proteomes" id="UP001370490"/>
    </source>
</evidence>
<evidence type="ECO:0000256" key="2">
    <source>
        <dbReference type="ARBA" id="ARBA00022786"/>
    </source>
</evidence>
<feature type="domain" description="U-box" evidence="4">
    <location>
        <begin position="11"/>
        <end position="290"/>
    </location>
</feature>
<keyword evidence="6" id="KW-1185">Reference proteome</keyword>
<evidence type="ECO:0000256" key="1">
    <source>
        <dbReference type="ARBA" id="ARBA00022737"/>
    </source>
</evidence>
<reference evidence="5 6" key="1">
    <citation type="submission" date="2023-12" db="EMBL/GenBank/DDBJ databases">
        <title>A high-quality genome assembly for Dillenia turbinata (Dilleniales).</title>
        <authorList>
            <person name="Chanderbali A."/>
        </authorList>
    </citation>
    <scope>NUCLEOTIDE SEQUENCE [LARGE SCALE GENOMIC DNA]</scope>
    <source>
        <strain evidence="5">LSX21</strain>
        <tissue evidence="5">Leaf</tissue>
    </source>
</reference>
<accession>A0AAN8Z7A0</accession>
<keyword evidence="2" id="KW-0833">Ubl conjugation pathway</keyword>
<comment type="caution">
    <text evidence="5">The sequence shown here is derived from an EMBL/GenBank/DDBJ whole genome shotgun (WGS) entry which is preliminary data.</text>
</comment>
<name>A0AAN8Z7A0_9MAGN</name>
<dbReference type="PANTHER" id="PTHR23315">
    <property type="entry name" value="U BOX DOMAIN-CONTAINING"/>
    <property type="match status" value="1"/>
</dbReference>
<organism evidence="5 6">
    <name type="scientific">Dillenia turbinata</name>
    <dbReference type="NCBI Taxonomy" id="194707"/>
    <lineage>
        <taxon>Eukaryota</taxon>
        <taxon>Viridiplantae</taxon>
        <taxon>Streptophyta</taxon>
        <taxon>Embryophyta</taxon>
        <taxon>Tracheophyta</taxon>
        <taxon>Spermatophyta</taxon>
        <taxon>Magnoliopsida</taxon>
        <taxon>eudicotyledons</taxon>
        <taxon>Gunneridae</taxon>
        <taxon>Pentapetalae</taxon>
        <taxon>Dilleniales</taxon>
        <taxon>Dilleniaceae</taxon>
        <taxon>Dillenia</taxon>
    </lineage>
</organism>
<sequence length="384" mass="42155">MSGARLRETIVECLSDAQSDSLEVQQKALQTLASITKVSPQNRNLLAHTHGAMHILVILTKSSYSTIQSLALSVLFNVSLNPNLKQSMAEMETIYHLSSVILCPIFPKSSRLAASLICSLAMLDKNKAKFGVAGTIQSLVEAISGPRSPASHHLLSSLAELVQFHGNCTLAVQSGAVEVLIQLVESTEGEDLAGTSLAILSLLARFNEGLNALRKTDGIVNTLLEVLSGRCMLSKEEAMEILLRLFEESEGCVRDALRLPDFSSVLADLSVRGSRRAREKAGLLMKKMMDADLDSYLDGNPLLLQWNMSLDCGFLIGILVKCSERKPMIFYIFIQLCLSRRESIPPPAGQVNYICSLHLTTRLVERSREKQRFCDGCEKFVGIE</sequence>
<dbReference type="EMBL" id="JBAMMX010000014">
    <property type="protein sequence ID" value="KAK6927497.1"/>
    <property type="molecule type" value="Genomic_DNA"/>
</dbReference>
<feature type="repeat" description="ARM" evidence="3">
    <location>
        <begin position="175"/>
        <end position="218"/>
    </location>
</feature>
<dbReference type="PANTHER" id="PTHR23315:SF254">
    <property type="entry name" value="KINESIN-ASSOCIATED PROTEIN"/>
    <property type="match status" value="1"/>
</dbReference>
<dbReference type="AlphaFoldDB" id="A0AAN8Z7A0"/>